<organism evidence="2">
    <name type="scientific">Notodromas monacha</name>
    <dbReference type="NCBI Taxonomy" id="399045"/>
    <lineage>
        <taxon>Eukaryota</taxon>
        <taxon>Metazoa</taxon>
        <taxon>Ecdysozoa</taxon>
        <taxon>Arthropoda</taxon>
        <taxon>Crustacea</taxon>
        <taxon>Oligostraca</taxon>
        <taxon>Ostracoda</taxon>
        <taxon>Podocopa</taxon>
        <taxon>Podocopida</taxon>
        <taxon>Cypridocopina</taxon>
        <taxon>Cypridoidea</taxon>
        <taxon>Cyprididae</taxon>
        <taxon>Notodromas</taxon>
    </lineage>
</organism>
<dbReference type="EMBL" id="CAJPEX010011514">
    <property type="protein sequence ID" value="CAG0925222.1"/>
    <property type="molecule type" value="Genomic_DNA"/>
</dbReference>
<evidence type="ECO:0000313" key="2">
    <source>
        <dbReference type="EMBL" id="CAD7285070.1"/>
    </source>
</evidence>
<gene>
    <name evidence="2" type="ORF">NMOB1V02_LOCUS12672</name>
</gene>
<keyword evidence="3" id="KW-1185">Reference proteome</keyword>
<dbReference type="Proteomes" id="UP000678499">
    <property type="component" value="Unassembled WGS sequence"/>
</dbReference>
<dbReference type="CDD" id="cd00086">
    <property type="entry name" value="homeodomain"/>
    <property type="match status" value="1"/>
</dbReference>
<sequence>GSEYTDYGSYWRANQALGQHSAAGTSAYQQFLVASNAAAAAFGVVNDSVGVTGQPMMSTNAVPGRVLIVQGRVVWFQNRRAKFRRNERSMFAQRERSQVKLFGSGNTESSSASTASTSSPPPNIEQPILPRTTTASSLITHQYNMGSEYTDYGSYWRANQALGQHSAA</sequence>
<reference evidence="2" key="1">
    <citation type="submission" date="2020-11" db="EMBL/GenBank/DDBJ databases">
        <authorList>
            <person name="Tran Van P."/>
        </authorList>
    </citation>
    <scope>NUCLEOTIDE SEQUENCE</scope>
</reference>
<protein>
    <submittedName>
        <fullName evidence="2">Uncharacterized protein</fullName>
    </submittedName>
</protein>
<dbReference type="InterPro" id="IPR001356">
    <property type="entry name" value="HD"/>
</dbReference>
<proteinExistence type="predicted"/>
<dbReference type="AlphaFoldDB" id="A0A7R9C2Y6"/>
<feature type="region of interest" description="Disordered" evidence="1">
    <location>
        <begin position="95"/>
        <end position="129"/>
    </location>
</feature>
<feature type="compositionally biased region" description="Low complexity" evidence="1">
    <location>
        <begin position="109"/>
        <end position="118"/>
    </location>
</feature>
<dbReference type="GO" id="GO:0003677">
    <property type="term" value="F:DNA binding"/>
    <property type="evidence" value="ECO:0007669"/>
    <property type="project" value="InterPro"/>
</dbReference>
<dbReference type="EMBL" id="OA893551">
    <property type="protein sequence ID" value="CAD7285070.1"/>
    <property type="molecule type" value="Genomic_DNA"/>
</dbReference>
<evidence type="ECO:0000256" key="1">
    <source>
        <dbReference type="SAM" id="MobiDB-lite"/>
    </source>
</evidence>
<evidence type="ECO:0000313" key="3">
    <source>
        <dbReference type="Proteomes" id="UP000678499"/>
    </source>
</evidence>
<feature type="non-terminal residue" evidence="2">
    <location>
        <position position="1"/>
    </location>
</feature>
<accession>A0A7R9C2Y6</accession>
<dbReference type="OrthoDB" id="6159439at2759"/>
<name>A0A7R9C2Y6_9CRUS</name>
<feature type="non-terminal residue" evidence="2">
    <location>
        <position position="168"/>
    </location>
</feature>